<dbReference type="AlphaFoldDB" id="A0A9Q8VA30"/>
<dbReference type="Proteomes" id="UP000829364">
    <property type="component" value="Chromosome 3"/>
</dbReference>
<feature type="compositionally biased region" description="Basic and acidic residues" evidence="1">
    <location>
        <begin position="119"/>
        <end position="138"/>
    </location>
</feature>
<protein>
    <recommendedName>
        <fullName evidence="4">LEA domain protein</fullName>
    </recommendedName>
</protein>
<name>A0A9Q8VA30_9HYPO</name>
<evidence type="ECO:0000313" key="2">
    <source>
        <dbReference type="EMBL" id="UNI17464.1"/>
    </source>
</evidence>
<sequence length="138" mass="14172">MSFLTERVLRLATPAASRVAAVVTTTSRTTTTITTPRAAALFSTTSPASKTPTEAAKEGLKKADRAVSDNILVPGLDAAAKAKDAAQNMTKDQAKGKAEELAGQAKGEAQEIKGQAKGAAHEAAGKARGAAEEVKRKL</sequence>
<proteinExistence type="predicted"/>
<accession>A0A9Q8VA30</accession>
<dbReference type="Gene3D" id="6.10.140.1430">
    <property type="match status" value="1"/>
</dbReference>
<dbReference type="GeneID" id="72065761"/>
<dbReference type="RefSeq" id="XP_047840945.1">
    <property type="nucleotide sequence ID" value="XM_047984970.1"/>
</dbReference>
<dbReference type="EMBL" id="CP086356">
    <property type="protein sequence ID" value="UNI17464.1"/>
    <property type="molecule type" value="Genomic_DNA"/>
</dbReference>
<reference evidence="2" key="1">
    <citation type="submission" date="2021-11" db="EMBL/GenBank/DDBJ databases">
        <title>Purpureocillium_takamizusanense_genome.</title>
        <authorList>
            <person name="Nguyen N.-H."/>
        </authorList>
    </citation>
    <scope>NUCLEOTIDE SEQUENCE</scope>
    <source>
        <strain evidence="2">PT3</strain>
    </source>
</reference>
<evidence type="ECO:0000256" key="1">
    <source>
        <dbReference type="SAM" id="MobiDB-lite"/>
    </source>
</evidence>
<evidence type="ECO:0008006" key="4">
    <source>
        <dbReference type="Google" id="ProtNLM"/>
    </source>
</evidence>
<dbReference type="OrthoDB" id="4023585at2759"/>
<keyword evidence="3" id="KW-1185">Reference proteome</keyword>
<organism evidence="2 3">
    <name type="scientific">Purpureocillium takamizusanense</name>
    <dbReference type="NCBI Taxonomy" id="2060973"/>
    <lineage>
        <taxon>Eukaryota</taxon>
        <taxon>Fungi</taxon>
        <taxon>Dikarya</taxon>
        <taxon>Ascomycota</taxon>
        <taxon>Pezizomycotina</taxon>
        <taxon>Sordariomycetes</taxon>
        <taxon>Hypocreomycetidae</taxon>
        <taxon>Hypocreales</taxon>
        <taxon>Ophiocordycipitaceae</taxon>
        <taxon>Purpureocillium</taxon>
    </lineage>
</organism>
<evidence type="ECO:0000313" key="3">
    <source>
        <dbReference type="Proteomes" id="UP000829364"/>
    </source>
</evidence>
<dbReference type="KEGG" id="ptkz:JDV02_003805"/>
<feature type="region of interest" description="Disordered" evidence="1">
    <location>
        <begin position="88"/>
        <end position="138"/>
    </location>
</feature>
<gene>
    <name evidence="2" type="ORF">JDV02_003805</name>
</gene>